<comment type="catalytic activity">
    <reaction evidence="1 14 15 16">
        <text>Endonucleolytic cleavage to 5'-phosphomonoester.</text>
        <dbReference type="EC" id="3.1.26.4"/>
    </reaction>
</comment>
<dbReference type="InterPro" id="IPR024567">
    <property type="entry name" value="RNase_HII/HIII_dom"/>
</dbReference>
<dbReference type="EMBL" id="JQ844269">
    <property type="protein sequence ID" value="AGS54014.1"/>
    <property type="molecule type" value="Genomic_DNA"/>
</dbReference>
<evidence type="ECO:0000256" key="12">
    <source>
        <dbReference type="ARBA" id="ARBA00022801"/>
    </source>
</evidence>
<dbReference type="PANTHER" id="PTHR10954:SF18">
    <property type="entry name" value="RIBONUCLEASE HII"/>
    <property type="match status" value="1"/>
</dbReference>
<gene>
    <name evidence="14" type="primary">rnhB</name>
</gene>
<comment type="cofactor">
    <cofactor evidence="2">
        <name>Mg(2+)</name>
        <dbReference type="ChEBI" id="CHEBI:18420"/>
    </cofactor>
</comment>
<keyword evidence="11 14" id="KW-0255">Endonuclease</keyword>
<dbReference type="PROSITE" id="PS51975">
    <property type="entry name" value="RNASE_H_2"/>
    <property type="match status" value="1"/>
</dbReference>
<feature type="binding site" evidence="14 15">
    <location>
        <position position="105"/>
    </location>
    <ligand>
        <name>a divalent metal cation</name>
        <dbReference type="ChEBI" id="CHEBI:60240"/>
    </ligand>
</feature>
<evidence type="ECO:0000256" key="15">
    <source>
        <dbReference type="PROSITE-ProRule" id="PRU01319"/>
    </source>
</evidence>
<evidence type="ECO:0000256" key="8">
    <source>
        <dbReference type="ARBA" id="ARBA00022490"/>
    </source>
</evidence>
<dbReference type="GO" id="GO:0005737">
    <property type="term" value="C:cytoplasm"/>
    <property type="evidence" value="ECO:0007669"/>
    <property type="project" value="UniProtKB-SubCell"/>
</dbReference>
<keyword evidence="9 14" id="KW-0540">Nuclease</keyword>
<evidence type="ECO:0000259" key="17">
    <source>
        <dbReference type="PROSITE" id="PS51975"/>
    </source>
</evidence>
<proteinExistence type="inferred from homology"/>
<comment type="subcellular location">
    <subcellularLocation>
        <location evidence="4 14">Cytoplasm</location>
    </subcellularLocation>
</comment>
<dbReference type="Pfam" id="PF01351">
    <property type="entry name" value="RNase_HII"/>
    <property type="match status" value="1"/>
</dbReference>
<dbReference type="InterPro" id="IPR022898">
    <property type="entry name" value="RNase_HII"/>
</dbReference>
<evidence type="ECO:0000256" key="13">
    <source>
        <dbReference type="ARBA" id="ARBA00023211"/>
    </source>
</evidence>
<evidence type="ECO:0000256" key="16">
    <source>
        <dbReference type="RuleBase" id="RU003515"/>
    </source>
</evidence>
<evidence type="ECO:0000256" key="5">
    <source>
        <dbReference type="ARBA" id="ARBA00007383"/>
    </source>
</evidence>
<dbReference type="GO" id="GO:0030145">
    <property type="term" value="F:manganese ion binding"/>
    <property type="evidence" value="ECO:0007669"/>
    <property type="project" value="UniProtKB-UniRule"/>
</dbReference>
<organism evidence="18">
    <name type="scientific">uncultured bacterium contig00160</name>
    <dbReference type="NCBI Taxonomy" id="1181593"/>
    <lineage>
        <taxon>Bacteria</taxon>
        <taxon>environmental samples</taxon>
    </lineage>
</organism>
<dbReference type="EC" id="3.1.26.4" evidence="6 14"/>
<keyword evidence="8 14" id="KW-0963">Cytoplasm</keyword>
<comment type="similarity">
    <text evidence="5 14 16">Belongs to the RNase HII family.</text>
</comment>
<sequence>MICGIDEAGRGPLAGPVYAATVVLNDDFPCNLLNDSKKLSASKREELRKLICEKALAWGIGWASHEEIDSINILQASLLAMKRAFEEMLKTFPSALLQNISAIVDGNKVPDISVPCTAMVKADAKVHEVMAASILAKTARDSYMEEMAKLYPQYEYEKHKGYPTKAHRELIHKYGPSPIQRLTFTVK</sequence>
<dbReference type="CDD" id="cd07182">
    <property type="entry name" value="RNase_HII_bacteria_HII_like"/>
    <property type="match status" value="1"/>
</dbReference>
<comment type="function">
    <text evidence="3 14 16">Endonuclease that specifically degrades the RNA of RNA-DNA hybrids.</text>
</comment>
<dbReference type="GO" id="GO:0032299">
    <property type="term" value="C:ribonuclease H2 complex"/>
    <property type="evidence" value="ECO:0007669"/>
    <property type="project" value="TreeGrafter"/>
</dbReference>
<evidence type="ECO:0000256" key="10">
    <source>
        <dbReference type="ARBA" id="ARBA00022723"/>
    </source>
</evidence>
<reference evidence="18" key="1">
    <citation type="submission" date="2012-03" db="EMBL/GenBank/DDBJ databases">
        <title>Functional metagenomics reveals considerable lignocellulase gene clusters in the gut microbiome of a wood-feeding higher termite.</title>
        <authorList>
            <person name="Liu N."/>
        </authorList>
    </citation>
    <scope>NUCLEOTIDE SEQUENCE</scope>
</reference>
<dbReference type="InterPro" id="IPR012337">
    <property type="entry name" value="RNaseH-like_sf"/>
</dbReference>
<dbReference type="AlphaFoldDB" id="A0A806KKV5"/>
<dbReference type="GO" id="GO:0004523">
    <property type="term" value="F:RNA-DNA hybrid ribonuclease activity"/>
    <property type="evidence" value="ECO:0007669"/>
    <property type="project" value="UniProtKB-UniRule"/>
</dbReference>
<dbReference type="NCBIfam" id="NF000595">
    <property type="entry name" value="PRK00015.1-3"/>
    <property type="match status" value="1"/>
</dbReference>
<dbReference type="HAMAP" id="MF_00052_B">
    <property type="entry name" value="RNase_HII_B"/>
    <property type="match status" value="1"/>
</dbReference>
<protein>
    <recommendedName>
        <fullName evidence="7 14">Ribonuclease HII</fullName>
        <shortName evidence="14">RNase HII</shortName>
        <ecNumber evidence="6 14">3.1.26.4</ecNumber>
    </recommendedName>
</protein>
<dbReference type="InterPro" id="IPR001352">
    <property type="entry name" value="RNase_HII/HIII"/>
</dbReference>
<dbReference type="InterPro" id="IPR036397">
    <property type="entry name" value="RNaseH_sf"/>
</dbReference>
<evidence type="ECO:0000256" key="1">
    <source>
        <dbReference type="ARBA" id="ARBA00000077"/>
    </source>
</evidence>
<dbReference type="SUPFAM" id="SSF53098">
    <property type="entry name" value="Ribonuclease H-like"/>
    <property type="match status" value="1"/>
</dbReference>
<feature type="binding site" evidence="14 15">
    <location>
        <position position="7"/>
    </location>
    <ligand>
        <name>a divalent metal cation</name>
        <dbReference type="ChEBI" id="CHEBI:60240"/>
    </ligand>
</feature>
<feature type="binding site" evidence="14 15">
    <location>
        <position position="6"/>
    </location>
    <ligand>
        <name>a divalent metal cation</name>
        <dbReference type="ChEBI" id="CHEBI:60240"/>
    </ligand>
</feature>
<evidence type="ECO:0000256" key="14">
    <source>
        <dbReference type="HAMAP-Rule" id="MF_00052"/>
    </source>
</evidence>
<name>A0A806KKV5_9BACT</name>
<evidence type="ECO:0000256" key="3">
    <source>
        <dbReference type="ARBA" id="ARBA00004065"/>
    </source>
</evidence>
<evidence type="ECO:0000256" key="6">
    <source>
        <dbReference type="ARBA" id="ARBA00012180"/>
    </source>
</evidence>
<dbReference type="GO" id="GO:0006298">
    <property type="term" value="P:mismatch repair"/>
    <property type="evidence" value="ECO:0007669"/>
    <property type="project" value="TreeGrafter"/>
</dbReference>
<keyword evidence="13 14" id="KW-0464">Manganese</keyword>
<keyword evidence="12 14" id="KW-0378">Hydrolase</keyword>
<evidence type="ECO:0000256" key="7">
    <source>
        <dbReference type="ARBA" id="ARBA00019179"/>
    </source>
</evidence>
<evidence type="ECO:0000256" key="11">
    <source>
        <dbReference type="ARBA" id="ARBA00022759"/>
    </source>
</evidence>
<dbReference type="Gene3D" id="3.30.420.10">
    <property type="entry name" value="Ribonuclease H-like superfamily/Ribonuclease H"/>
    <property type="match status" value="1"/>
</dbReference>
<comment type="cofactor">
    <cofactor evidence="14 15">
        <name>Mn(2+)</name>
        <dbReference type="ChEBI" id="CHEBI:29035"/>
    </cofactor>
    <cofactor evidence="14 15">
        <name>Mg(2+)</name>
        <dbReference type="ChEBI" id="CHEBI:18420"/>
    </cofactor>
    <text evidence="14 15">Manganese or magnesium. Binds 1 divalent metal ion per monomer in the absence of substrate. May bind a second metal ion after substrate binding.</text>
</comment>
<keyword evidence="10 14" id="KW-0479">Metal-binding</keyword>
<evidence type="ECO:0000256" key="9">
    <source>
        <dbReference type="ARBA" id="ARBA00022722"/>
    </source>
</evidence>
<dbReference type="GO" id="GO:0003723">
    <property type="term" value="F:RNA binding"/>
    <property type="evidence" value="ECO:0007669"/>
    <property type="project" value="UniProtKB-UniRule"/>
</dbReference>
<evidence type="ECO:0000256" key="2">
    <source>
        <dbReference type="ARBA" id="ARBA00001946"/>
    </source>
</evidence>
<evidence type="ECO:0000256" key="4">
    <source>
        <dbReference type="ARBA" id="ARBA00004496"/>
    </source>
</evidence>
<feature type="domain" description="RNase H type-2" evidence="17">
    <location>
        <begin position="1"/>
        <end position="187"/>
    </location>
</feature>
<dbReference type="PANTHER" id="PTHR10954">
    <property type="entry name" value="RIBONUCLEASE H2 SUBUNIT A"/>
    <property type="match status" value="1"/>
</dbReference>
<accession>A0A806KKV5</accession>
<evidence type="ECO:0000313" key="18">
    <source>
        <dbReference type="EMBL" id="AGS54014.1"/>
    </source>
</evidence>
<dbReference type="GO" id="GO:0043137">
    <property type="term" value="P:DNA replication, removal of RNA primer"/>
    <property type="evidence" value="ECO:0007669"/>
    <property type="project" value="TreeGrafter"/>
</dbReference>